<dbReference type="AlphaFoldDB" id="A0A417Y1D4"/>
<dbReference type="GO" id="GO:0003924">
    <property type="term" value="F:GTPase activity"/>
    <property type="evidence" value="ECO:0007669"/>
    <property type="project" value="InterPro"/>
</dbReference>
<evidence type="ECO:0000313" key="8">
    <source>
        <dbReference type="Proteomes" id="UP000283644"/>
    </source>
</evidence>
<dbReference type="EMBL" id="QXGH01000018">
    <property type="protein sequence ID" value="RHW26354.1"/>
    <property type="molecule type" value="Genomic_DNA"/>
</dbReference>
<evidence type="ECO:0000256" key="2">
    <source>
        <dbReference type="ARBA" id="ARBA00022741"/>
    </source>
</evidence>
<dbReference type="InterPro" id="IPR005129">
    <property type="entry name" value="GTPase_ArgK"/>
</dbReference>
<evidence type="ECO:0000256" key="3">
    <source>
        <dbReference type="ARBA" id="ARBA00022801"/>
    </source>
</evidence>
<name>A0A417Y1D4_9ACTN</name>
<dbReference type="PANTHER" id="PTHR43087:SF1">
    <property type="entry name" value="LAO_AO TRANSPORT SYSTEM ATPASE"/>
    <property type="match status" value="1"/>
</dbReference>
<dbReference type="Pfam" id="PF03308">
    <property type="entry name" value="MeaB"/>
    <property type="match status" value="1"/>
</dbReference>
<keyword evidence="8" id="KW-1185">Reference proteome</keyword>
<evidence type="ECO:0000256" key="4">
    <source>
        <dbReference type="ARBA" id="ARBA00023134"/>
    </source>
</evidence>
<dbReference type="Proteomes" id="UP000283644">
    <property type="component" value="Unassembled WGS sequence"/>
</dbReference>
<protein>
    <submittedName>
        <fullName evidence="7">Methylmalonyl Co-A mutase-associated GTPase MeaB</fullName>
    </submittedName>
</protein>
<dbReference type="OrthoDB" id="9778292at2"/>
<dbReference type="Gene3D" id="3.40.50.300">
    <property type="entry name" value="P-loop containing nucleotide triphosphate hydrolases"/>
    <property type="match status" value="1"/>
</dbReference>
<accession>A0A417Y1D4</accession>
<organism evidence="7 8">
    <name type="scientific">Nocardioides immobilis</name>
    <dbReference type="NCBI Taxonomy" id="2049295"/>
    <lineage>
        <taxon>Bacteria</taxon>
        <taxon>Bacillati</taxon>
        <taxon>Actinomycetota</taxon>
        <taxon>Actinomycetes</taxon>
        <taxon>Propionibacteriales</taxon>
        <taxon>Nocardioidaceae</taxon>
        <taxon>Nocardioides</taxon>
    </lineage>
</organism>
<dbReference type="SMART" id="SM00382">
    <property type="entry name" value="AAA"/>
    <property type="match status" value="1"/>
</dbReference>
<dbReference type="InterPro" id="IPR052040">
    <property type="entry name" value="GTPase/Isobutyryl-CoA_mutase"/>
</dbReference>
<keyword evidence="5" id="KW-0143">Chaperone</keyword>
<proteinExistence type="inferred from homology"/>
<dbReference type="InterPro" id="IPR027417">
    <property type="entry name" value="P-loop_NTPase"/>
</dbReference>
<keyword evidence="3" id="KW-0378">Hydrolase</keyword>
<evidence type="ECO:0000313" key="7">
    <source>
        <dbReference type="EMBL" id="RHW26354.1"/>
    </source>
</evidence>
<sequence>MLAGERDARSARTLGRLLTALEESPIGAGASILTTISRGLRAHVIALTGAPGVGKSTLTAALVKEVRARGRSVGVLAVDPSSPRTGGALLGDRVRMSGFELDRDVFIRSMSSRGALGGLSAATPSAVRALDAAGFETVIIETVGVGQSEVDVCAIADSTVLVAAPGMGDDVQASKAGIVELVDIFAVNKADQPGAVAARRHLRLASADRDVRAGQWRPPVLLTCGATGEGVGPLLDSLEAHQVYLRTSGELDQRRAERFEREMELFAHGMVRAKLQAWREDGRLTGAVRDIAQGSLDPAAAALLLMQG</sequence>
<gene>
    <name evidence="7" type="primary">meaB</name>
    <name evidence="7" type="ORF">D0Z08_14865</name>
</gene>
<comment type="similarity">
    <text evidence="1">Belongs to the SIMIBI class G3E GTPase family. ArgK/MeaB subfamily.</text>
</comment>
<dbReference type="SUPFAM" id="SSF52540">
    <property type="entry name" value="P-loop containing nucleoside triphosphate hydrolases"/>
    <property type="match status" value="1"/>
</dbReference>
<comment type="caution">
    <text evidence="7">The sequence shown here is derived from an EMBL/GenBank/DDBJ whole genome shotgun (WGS) entry which is preliminary data.</text>
</comment>
<evidence type="ECO:0000256" key="5">
    <source>
        <dbReference type="ARBA" id="ARBA00023186"/>
    </source>
</evidence>
<evidence type="ECO:0000256" key="1">
    <source>
        <dbReference type="ARBA" id="ARBA00009625"/>
    </source>
</evidence>
<dbReference type="InterPro" id="IPR003593">
    <property type="entry name" value="AAA+_ATPase"/>
</dbReference>
<dbReference type="PANTHER" id="PTHR43087">
    <property type="entry name" value="LYSINE/ARGININE/ORNITHINE TRANSPORT SYSTEM KINASE"/>
    <property type="match status" value="1"/>
</dbReference>
<feature type="domain" description="AAA+ ATPase" evidence="6">
    <location>
        <begin position="41"/>
        <end position="257"/>
    </location>
</feature>
<dbReference type="NCBIfam" id="TIGR00750">
    <property type="entry name" value="lao"/>
    <property type="match status" value="1"/>
</dbReference>
<reference evidence="7 8" key="1">
    <citation type="submission" date="2018-09" db="EMBL/GenBank/DDBJ databases">
        <title>Genome sequencing of Nocardioides immobilis CCTCC AB 2017083 for comparison to Nocardioides silvaticus.</title>
        <authorList>
            <person name="Li C."/>
            <person name="Wang G."/>
        </authorList>
    </citation>
    <scope>NUCLEOTIDE SEQUENCE [LARGE SCALE GENOMIC DNA]</scope>
    <source>
        <strain evidence="7 8">CCTCC AB 2017083</strain>
    </source>
</reference>
<keyword evidence="4" id="KW-0342">GTP-binding</keyword>
<keyword evidence="2" id="KW-0547">Nucleotide-binding</keyword>
<dbReference type="GO" id="GO:0005525">
    <property type="term" value="F:GTP binding"/>
    <property type="evidence" value="ECO:0007669"/>
    <property type="project" value="UniProtKB-KW"/>
</dbReference>
<evidence type="ECO:0000259" key="6">
    <source>
        <dbReference type="SMART" id="SM00382"/>
    </source>
</evidence>